<evidence type="ECO:0008006" key="3">
    <source>
        <dbReference type="Google" id="ProtNLM"/>
    </source>
</evidence>
<sequence>MLILTAAVGAEAPNHAADVRAVQAALNQVPPADGGPVERLAVDGACGPRTIAAIARFQMRHFGWTDFRVDRGMGTAKLLGDHPAAAPPPARERVQEAARAPGWSRPRGAGPPERLGVLRRFSGDVLVDGSPAHAGQALMRGDRVGTLEGASATIELAEGGVIEMGPNMLVVMMGRRPQSLDAGEAAETSLQSGGLRDWLHRLAGGG</sequence>
<dbReference type="EMBL" id="JACIJE010000007">
    <property type="protein sequence ID" value="MBB5690584.1"/>
    <property type="molecule type" value="Genomic_DNA"/>
</dbReference>
<reference evidence="1 2" key="1">
    <citation type="submission" date="2020-08" db="EMBL/GenBank/DDBJ databases">
        <title>Genomic Encyclopedia of Type Strains, Phase IV (KMG-IV): sequencing the most valuable type-strain genomes for metagenomic binning, comparative biology and taxonomic classification.</title>
        <authorList>
            <person name="Goeker M."/>
        </authorList>
    </citation>
    <scope>NUCLEOTIDE SEQUENCE [LARGE SCALE GENOMIC DNA]</scope>
    <source>
        <strain evidence="1 2">DSM 25895</strain>
    </source>
</reference>
<dbReference type="InterPro" id="IPR036366">
    <property type="entry name" value="PGBDSf"/>
</dbReference>
<dbReference type="AlphaFoldDB" id="A0A840Y9N8"/>
<comment type="caution">
    <text evidence="1">The sequence shown here is derived from an EMBL/GenBank/DDBJ whole genome shotgun (WGS) entry which is preliminary data.</text>
</comment>
<name>A0A840Y9N8_9PROT</name>
<protein>
    <recommendedName>
        <fullName evidence="3">Peptidoglycan binding-like domain-containing protein</fullName>
    </recommendedName>
</protein>
<evidence type="ECO:0000313" key="2">
    <source>
        <dbReference type="Proteomes" id="UP000562254"/>
    </source>
</evidence>
<keyword evidence="2" id="KW-1185">Reference proteome</keyword>
<proteinExistence type="predicted"/>
<dbReference type="RefSeq" id="WP_184485517.1">
    <property type="nucleotide sequence ID" value="NZ_JAAEDJ010000121.1"/>
</dbReference>
<accession>A0A840Y9N8</accession>
<dbReference type="Proteomes" id="UP000562254">
    <property type="component" value="Unassembled WGS sequence"/>
</dbReference>
<gene>
    <name evidence="1" type="ORF">FHS88_002719</name>
</gene>
<evidence type="ECO:0000313" key="1">
    <source>
        <dbReference type="EMBL" id="MBB5690584.1"/>
    </source>
</evidence>
<organism evidence="1 2">
    <name type="scientific">Neoroseomonas alkaliterrae</name>
    <dbReference type="NCBI Taxonomy" id="1452450"/>
    <lineage>
        <taxon>Bacteria</taxon>
        <taxon>Pseudomonadati</taxon>
        <taxon>Pseudomonadota</taxon>
        <taxon>Alphaproteobacteria</taxon>
        <taxon>Acetobacterales</taxon>
        <taxon>Acetobacteraceae</taxon>
        <taxon>Neoroseomonas</taxon>
    </lineage>
</organism>
<dbReference type="Gene3D" id="1.10.101.10">
    <property type="entry name" value="PGBD-like superfamily/PGBD"/>
    <property type="match status" value="1"/>
</dbReference>